<keyword evidence="2" id="KW-1185">Reference proteome</keyword>
<evidence type="ECO:0000313" key="2">
    <source>
        <dbReference type="Proteomes" id="UP000799755"/>
    </source>
</evidence>
<dbReference type="EMBL" id="MU003495">
    <property type="protein sequence ID" value="KAF2475682.1"/>
    <property type="molecule type" value="Genomic_DNA"/>
</dbReference>
<proteinExistence type="predicted"/>
<comment type="caution">
    <text evidence="1">The sequence shown here is derived from an EMBL/GenBank/DDBJ whole genome shotgun (WGS) entry which is preliminary data.</text>
</comment>
<organism evidence="1 2">
    <name type="scientific">Lindgomyces ingoldianus</name>
    <dbReference type="NCBI Taxonomy" id="673940"/>
    <lineage>
        <taxon>Eukaryota</taxon>
        <taxon>Fungi</taxon>
        <taxon>Dikarya</taxon>
        <taxon>Ascomycota</taxon>
        <taxon>Pezizomycotina</taxon>
        <taxon>Dothideomycetes</taxon>
        <taxon>Pleosporomycetidae</taxon>
        <taxon>Pleosporales</taxon>
        <taxon>Lindgomycetaceae</taxon>
        <taxon>Lindgomyces</taxon>
    </lineage>
</organism>
<evidence type="ECO:0000313" key="1">
    <source>
        <dbReference type="EMBL" id="KAF2475682.1"/>
    </source>
</evidence>
<protein>
    <submittedName>
        <fullName evidence="1">Uncharacterized protein</fullName>
    </submittedName>
</protein>
<dbReference type="Proteomes" id="UP000799755">
    <property type="component" value="Unassembled WGS sequence"/>
</dbReference>
<accession>A0ACB6R9B9</accession>
<name>A0ACB6R9B9_9PLEO</name>
<reference evidence="1" key="1">
    <citation type="journal article" date="2020" name="Stud. Mycol.">
        <title>101 Dothideomycetes genomes: a test case for predicting lifestyles and emergence of pathogens.</title>
        <authorList>
            <person name="Haridas S."/>
            <person name="Albert R."/>
            <person name="Binder M."/>
            <person name="Bloem J."/>
            <person name="Labutti K."/>
            <person name="Salamov A."/>
            <person name="Andreopoulos B."/>
            <person name="Baker S."/>
            <person name="Barry K."/>
            <person name="Bills G."/>
            <person name="Bluhm B."/>
            <person name="Cannon C."/>
            <person name="Castanera R."/>
            <person name="Culley D."/>
            <person name="Daum C."/>
            <person name="Ezra D."/>
            <person name="Gonzalez J."/>
            <person name="Henrissat B."/>
            <person name="Kuo A."/>
            <person name="Liang C."/>
            <person name="Lipzen A."/>
            <person name="Lutzoni F."/>
            <person name="Magnuson J."/>
            <person name="Mondo S."/>
            <person name="Nolan M."/>
            <person name="Ohm R."/>
            <person name="Pangilinan J."/>
            <person name="Park H.-J."/>
            <person name="Ramirez L."/>
            <person name="Alfaro M."/>
            <person name="Sun H."/>
            <person name="Tritt A."/>
            <person name="Yoshinaga Y."/>
            <person name="Zwiers L.-H."/>
            <person name="Turgeon B."/>
            <person name="Goodwin S."/>
            <person name="Spatafora J."/>
            <person name="Crous P."/>
            <person name="Grigoriev I."/>
        </authorList>
    </citation>
    <scope>NUCLEOTIDE SEQUENCE</scope>
    <source>
        <strain evidence="1">ATCC 200398</strain>
    </source>
</reference>
<sequence length="386" mass="41499">MAGSNSSISPSPSQLGSPSRTSSTPAKTYTISVGNGDHKFRPDVTQAEIGSIVEFDFYPQNHSVVRAEYEYPCIPFEMVGKAKVGFFSGFHPVDSVLTDPPKWRIQINDSSPIFFYCSAPNACIQFGMNSSTSLSHQRDLAQNSAFMLNPGDQFPSEASPTSSSLSLPTVHSSTGTSLPALPKKSALSTGAIAGITVAAVSVILLGALLFFFIGRSRTLKEEMRRESSTRRPRSPLSPSLMFQHQYGKHPLSALPPAYFAVSPGVQDGHGAGERDEDGILRLNSSRNAGNSLERSVSHRSVGGVFDVSPTGHFTRLYEDEGLQTVEQDKRMGRGGARVNWAKEVPLGPYGRQWAAARNGPLPTGVPASTNDGEPVEIDGVEMPQKL</sequence>
<gene>
    <name evidence="1" type="ORF">BDR25DRAFT_379174</name>
</gene>